<dbReference type="GO" id="GO:0008168">
    <property type="term" value="F:methyltransferase activity"/>
    <property type="evidence" value="ECO:0007669"/>
    <property type="project" value="UniProtKB-KW"/>
</dbReference>
<reference evidence="1" key="2">
    <citation type="submission" date="2021-04" db="EMBL/GenBank/DDBJ databases">
        <authorList>
            <person name="Gilroy R."/>
        </authorList>
    </citation>
    <scope>NUCLEOTIDE SEQUENCE</scope>
    <source>
        <strain evidence="1">CHK160-9182</strain>
    </source>
</reference>
<dbReference type="PANTHER" id="PTHR43861">
    <property type="entry name" value="TRANS-ACONITATE 2-METHYLTRANSFERASE-RELATED"/>
    <property type="match status" value="1"/>
</dbReference>
<evidence type="ECO:0000313" key="2">
    <source>
        <dbReference type="Proteomes" id="UP000823934"/>
    </source>
</evidence>
<dbReference type="AlphaFoldDB" id="A0A9D1Q5C6"/>
<organism evidence="1 2">
    <name type="scientific">Candidatus Ignatzschineria merdigallinarum</name>
    <dbReference type="NCBI Taxonomy" id="2838621"/>
    <lineage>
        <taxon>Bacteria</taxon>
        <taxon>Pseudomonadati</taxon>
        <taxon>Pseudomonadota</taxon>
        <taxon>Gammaproteobacteria</taxon>
        <taxon>Cardiobacteriales</taxon>
        <taxon>Ignatzschineriaceae</taxon>
        <taxon>Ignatzschineria</taxon>
    </lineage>
</organism>
<keyword evidence="1" id="KW-0808">Transferase</keyword>
<keyword evidence="1" id="KW-0489">Methyltransferase</keyword>
<sequence>MPNSWCNVAQIRREQIEQGIDITFNKVFKPYFIEIISKLSPNNILEIGSGTGHLSKELDSLGFDITAIEPSEKMYAISKEVLATSNVKLELCSSFSFESDISYSLALSHLVAHTVPDLSAFYNSAIKHLTKNGIFIFSIPHPCFYNEYKKIFHNEYKYMNCIHKKISFYITNDTINEITDVPYYHRPLSMYINKLIQSGFTIEYFEEIYPNTNIQNLYKSEWNAPRYCLFICKKVNS</sequence>
<dbReference type="CDD" id="cd02440">
    <property type="entry name" value="AdoMet_MTases"/>
    <property type="match status" value="1"/>
</dbReference>
<dbReference type="GO" id="GO:0032259">
    <property type="term" value="P:methylation"/>
    <property type="evidence" value="ECO:0007669"/>
    <property type="project" value="UniProtKB-KW"/>
</dbReference>
<dbReference type="EMBL" id="DXHP01000073">
    <property type="protein sequence ID" value="HIW06344.1"/>
    <property type="molecule type" value="Genomic_DNA"/>
</dbReference>
<reference evidence="1" key="1">
    <citation type="journal article" date="2021" name="PeerJ">
        <title>Extensive microbial diversity within the chicken gut microbiome revealed by metagenomics and culture.</title>
        <authorList>
            <person name="Gilroy R."/>
            <person name="Ravi A."/>
            <person name="Getino M."/>
            <person name="Pursley I."/>
            <person name="Horton D.L."/>
            <person name="Alikhan N.F."/>
            <person name="Baker D."/>
            <person name="Gharbi K."/>
            <person name="Hall N."/>
            <person name="Watson M."/>
            <person name="Adriaenssens E.M."/>
            <person name="Foster-Nyarko E."/>
            <person name="Jarju S."/>
            <person name="Secka A."/>
            <person name="Antonio M."/>
            <person name="Oren A."/>
            <person name="Chaudhuri R.R."/>
            <person name="La Ragione R."/>
            <person name="Hildebrand F."/>
            <person name="Pallen M.J."/>
        </authorList>
    </citation>
    <scope>NUCLEOTIDE SEQUENCE</scope>
    <source>
        <strain evidence="1">CHK160-9182</strain>
    </source>
</reference>
<comment type="caution">
    <text evidence="1">The sequence shown here is derived from an EMBL/GenBank/DDBJ whole genome shotgun (WGS) entry which is preliminary data.</text>
</comment>
<protein>
    <submittedName>
        <fullName evidence="1">Class I SAM-dependent methyltransferase</fullName>
    </submittedName>
</protein>
<dbReference type="Gene3D" id="3.40.50.150">
    <property type="entry name" value="Vaccinia Virus protein VP39"/>
    <property type="match status" value="1"/>
</dbReference>
<dbReference type="Proteomes" id="UP000823934">
    <property type="component" value="Unassembled WGS sequence"/>
</dbReference>
<accession>A0A9D1Q5C6</accession>
<dbReference type="Pfam" id="PF13489">
    <property type="entry name" value="Methyltransf_23"/>
    <property type="match status" value="1"/>
</dbReference>
<proteinExistence type="predicted"/>
<name>A0A9D1Q5C6_9GAMM</name>
<evidence type="ECO:0000313" key="1">
    <source>
        <dbReference type="EMBL" id="HIW06344.1"/>
    </source>
</evidence>
<gene>
    <name evidence="1" type="ORF">H9889_03335</name>
</gene>
<dbReference type="SUPFAM" id="SSF53335">
    <property type="entry name" value="S-adenosyl-L-methionine-dependent methyltransferases"/>
    <property type="match status" value="1"/>
</dbReference>
<dbReference type="InterPro" id="IPR029063">
    <property type="entry name" value="SAM-dependent_MTases_sf"/>
</dbReference>